<feature type="binding site" evidence="5">
    <location>
        <position position="74"/>
    </location>
    <ligand>
        <name>[4Fe-4S] cluster</name>
        <dbReference type="ChEBI" id="CHEBI:49883"/>
        <note>4Fe-4S-S-AdoMet</note>
    </ligand>
</feature>
<dbReference type="SMART" id="SM00729">
    <property type="entry name" value="Elp3"/>
    <property type="match status" value="1"/>
</dbReference>
<dbReference type="CDD" id="cd01335">
    <property type="entry name" value="Radical_SAM"/>
    <property type="match status" value="1"/>
</dbReference>
<feature type="binding site" evidence="6">
    <location>
        <position position="109"/>
    </location>
    <ligand>
        <name>(3R)-3-methyl-D-ornithine</name>
        <dbReference type="ChEBI" id="CHEBI:64642"/>
    </ligand>
</feature>
<dbReference type="SFLD" id="SFLDS00029">
    <property type="entry name" value="Radical_SAM"/>
    <property type="match status" value="1"/>
</dbReference>
<keyword evidence="4 5" id="KW-0411">Iron-sulfur</keyword>
<dbReference type="Proteomes" id="UP000192738">
    <property type="component" value="Unassembled WGS sequence"/>
</dbReference>
<keyword evidence="3 5" id="KW-0408">Iron</keyword>
<feature type="binding site" evidence="6">
    <location>
        <position position="298"/>
    </location>
    <ligand>
        <name>(3R)-3-methyl-D-ornithine</name>
        <dbReference type="ChEBI" id="CHEBI:64642"/>
    </ligand>
</feature>
<evidence type="ECO:0000313" key="9">
    <source>
        <dbReference type="Proteomes" id="UP000192738"/>
    </source>
</evidence>
<feature type="binding site" evidence="6">
    <location>
        <position position="190"/>
    </location>
    <ligand>
        <name>S-adenosyl-L-methionine</name>
        <dbReference type="ChEBI" id="CHEBI:59789"/>
    </ligand>
</feature>
<dbReference type="InterPro" id="IPR006638">
    <property type="entry name" value="Elp3/MiaA/NifB-like_rSAM"/>
</dbReference>
<dbReference type="Gene3D" id="3.20.20.70">
    <property type="entry name" value="Aldolase class I"/>
    <property type="match status" value="1"/>
</dbReference>
<dbReference type="OrthoDB" id="9775764at2"/>
<dbReference type="RefSeq" id="WP_084573890.1">
    <property type="nucleotide sequence ID" value="NZ_CP155572.1"/>
</dbReference>
<gene>
    <name evidence="8" type="ORF">SAMN04488500_101386</name>
</gene>
<dbReference type="InterPro" id="IPR034422">
    <property type="entry name" value="HydE/PylB-like"/>
</dbReference>
<name>A0A1W1YHM4_9FIRM</name>
<sequence>MKASKLDEILKKTEQEIALNHKEVLSLLSITSQDELNRVTLVARKLRERYFQNKVFLYGFAYFSTYCRNDCTFCLYRKSNKSVPRYRKNCAEIMSTAHGLVDSGVHLVDLTMGEDPQYHNSKHGFRDLVQMVRDLKQETSTPIMISPGLISPEVLWEFREAGADWYACYQETHNPTLYSRLRIEQSYDERMKSKSAAKEMGYLIEEGLLAGVGDSTEDIADSILMMKKMGADQVRVMTFVPQDNTPLADWGTNSHFRELLIIAVMRLVMPDRLIPATLDVDGLKGLDKRLNSGANVITSIIPPSSGMAGVSQSSLDIGDGNRTVEKIIPVLRLNNLEPATQGEYQTWIKSRQAFLTNLEREGVKCG</sequence>
<dbReference type="SUPFAM" id="SSF102114">
    <property type="entry name" value="Radical SAM enzymes"/>
    <property type="match status" value="1"/>
</dbReference>
<evidence type="ECO:0000256" key="4">
    <source>
        <dbReference type="ARBA" id="ARBA00023014"/>
    </source>
</evidence>
<feature type="binding site" evidence="6">
    <location>
        <position position="299"/>
    </location>
    <ligand>
        <name>(3R)-3-methyl-D-ornithine</name>
        <dbReference type="ChEBI" id="CHEBI:64642"/>
    </ligand>
</feature>
<dbReference type="InterPro" id="IPR007197">
    <property type="entry name" value="rSAM"/>
</dbReference>
<dbReference type="InterPro" id="IPR023891">
    <property type="entry name" value="Pyrrolys_PylB"/>
</dbReference>
<feature type="binding site" evidence="6">
    <location>
        <position position="235"/>
    </location>
    <ligand>
        <name>(3R)-3-methyl-D-ornithine</name>
        <dbReference type="ChEBI" id="CHEBI:64642"/>
    </ligand>
</feature>
<feature type="binding site" evidence="5">
    <location>
        <position position="67"/>
    </location>
    <ligand>
        <name>[4Fe-4S] cluster</name>
        <dbReference type="ChEBI" id="CHEBI:49883"/>
        <note>4Fe-4S-S-AdoMet</note>
    </ligand>
</feature>
<dbReference type="SFLD" id="SFLDG01280">
    <property type="entry name" value="HydE/PylB-like"/>
    <property type="match status" value="1"/>
</dbReference>
<proteinExistence type="predicted"/>
<dbReference type="STRING" id="112901.SAMN04488500_101386"/>
<dbReference type="GO" id="GO:0046872">
    <property type="term" value="F:metal ion binding"/>
    <property type="evidence" value="ECO:0007669"/>
    <property type="project" value="UniProtKB-KW"/>
</dbReference>
<evidence type="ECO:0000256" key="3">
    <source>
        <dbReference type="ARBA" id="ARBA00023004"/>
    </source>
</evidence>
<dbReference type="NCBIfam" id="TIGR03910">
    <property type="entry name" value="pyrrolys_PylB"/>
    <property type="match status" value="1"/>
</dbReference>
<evidence type="ECO:0000259" key="7">
    <source>
        <dbReference type="PROSITE" id="PS51918"/>
    </source>
</evidence>
<evidence type="ECO:0000256" key="1">
    <source>
        <dbReference type="ARBA" id="ARBA00022691"/>
    </source>
</evidence>
<dbReference type="PROSITE" id="PS51918">
    <property type="entry name" value="RADICAL_SAM"/>
    <property type="match status" value="1"/>
</dbReference>
<dbReference type="InterPro" id="IPR013785">
    <property type="entry name" value="Aldolase_TIM"/>
</dbReference>
<protein>
    <submittedName>
        <fullName evidence="8">Pyrrolysine biosynthesis protein PylB</fullName>
    </submittedName>
</protein>
<comment type="cofactor">
    <cofactor evidence="5">
        <name>[4Fe-4S] cluster</name>
        <dbReference type="ChEBI" id="CHEBI:49883"/>
    </cofactor>
    <text evidence="5">Binds 1 [4Fe-4S] cluster. The cluster is coordinated with 3 cysteines and an exchangeable S-adenosyl-L-methionine.</text>
</comment>
<dbReference type="Pfam" id="PF04055">
    <property type="entry name" value="Radical_SAM"/>
    <property type="match status" value="1"/>
</dbReference>
<accession>A0A1W1YHM4</accession>
<dbReference type="EMBL" id="FWXI01000001">
    <property type="protein sequence ID" value="SMC35730.1"/>
    <property type="molecule type" value="Genomic_DNA"/>
</dbReference>
<feature type="binding site" evidence="6">
    <location>
        <position position="146"/>
    </location>
    <ligand>
        <name>(3R)-3-methyl-D-ornithine</name>
        <dbReference type="ChEBI" id="CHEBI:64642"/>
    </ligand>
</feature>
<keyword evidence="9" id="KW-1185">Reference proteome</keyword>
<feature type="binding site" evidence="6">
    <location>
        <position position="171"/>
    </location>
    <ligand>
        <name>S-adenosyl-L-methionine</name>
        <dbReference type="ChEBI" id="CHEBI:59789"/>
    </ligand>
</feature>
<evidence type="ECO:0000313" key="8">
    <source>
        <dbReference type="EMBL" id="SMC35730.1"/>
    </source>
</evidence>
<dbReference type="SFLD" id="SFLDG01060">
    <property type="entry name" value="BATS_domain_containing"/>
    <property type="match status" value="1"/>
</dbReference>
<keyword evidence="5" id="KW-0004">4Fe-4S</keyword>
<dbReference type="PIRSF" id="PIRSF004762">
    <property type="entry name" value="CHP00423"/>
    <property type="match status" value="1"/>
</dbReference>
<feature type="binding site" evidence="5">
    <location>
        <position position="71"/>
    </location>
    <ligand>
        <name>[4Fe-4S] cluster</name>
        <dbReference type="ChEBI" id="CHEBI:49883"/>
        <note>4Fe-4S-S-AdoMet</note>
    </ligand>
</feature>
<feature type="binding site" evidence="6">
    <location>
        <position position="182"/>
    </location>
    <ligand>
        <name>S-adenosyl-L-methionine</name>
        <dbReference type="ChEBI" id="CHEBI:59789"/>
    </ligand>
</feature>
<dbReference type="GO" id="GO:0016740">
    <property type="term" value="F:transferase activity"/>
    <property type="evidence" value="ECO:0007669"/>
    <property type="project" value="TreeGrafter"/>
</dbReference>
<feature type="domain" description="Radical SAM core" evidence="7">
    <location>
        <begin position="53"/>
        <end position="279"/>
    </location>
</feature>
<evidence type="ECO:0000256" key="2">
    <source>
        <dbReference type="ARBA" id="ARBA00022723"/>
    </source>
</evidence>
<organism evidence="8 9">
    <name type="scientific">Sporomusa malonica</name>
    <dbReference type="NCBI Taxonomy" id="112901"/>
    <lineage>
        <taxon>Bacteria</taxon>
        <taxon>Bacillati</taxon>
        <taxon>Bacillota</taxon>
        <taxon>Negativicutes</taxon>
        <taxon>Selenomonadales</taxon>
        <taxon>Sporomusaceae</taxon>
        <taxon>Sporomusa</taxon>
    </lineage>
</organism>
<dbReference type="AlphaFoldDB" id="A0A1W1YHM4"/>
<reference evidence="8 9" key="1">
    <citation type="submission" date="2017-04" db="EMBL/GenBank/DDBJ databases">
        <authorList>
            <person name="Afonso C.L."/>
            <person name="Miller P.J."/>
            <person name="Scott M.A."/>
            <person name="Spackman E."/>
            <person name="Goraichik I."/>
            <person name="Dimitrov K.M."/>
            <person name="Suarez D.L."/>
            <person name="Swayne D.E."/>
        </authorList>
    </citation>
    <scope>NUCLEOTIDE SEQUENCE [LARGE SCALE GENOMIC DNA]</scope>
    <source>
        <strain evidence="8 9">DSM 5090</strain>
    </source>
</reference>
<feature type="binding site" evidence="6">
    <location>
        <position position="73"/>
    </location>
    <ligand>
        <name>S-adenosyl-L-methionine</name>
        <dbReference type="ChEBI" id="CHEBI:59789"/>
    </ligand>
</feature>
<keyword evidence="1 5" id="KW-0949">S-adenosyl-L-methionine</keyword>
<dbReference type="PANTHER" id="PTHR43726">
    <property type="entry name" value="3-METHYLORNITHINE SYNTHASE"/>
    <property type="match status" value="1"/>
</dbReference>
<dbReference type="InterPro" id="IPR058240">
    <property type="entry name" value="rSAM_sf"/>
</dbReference>
<dbReference type="GO" id="GO:0071524">
    <property type="term" value="P:pyrrolysine biosynthetic process"/>
    <property type="evidence" value="ECO:0007669"/>
    <property type="project" value="InterPro"/>
</dbReference>
<dbReference type="GO" id="GO:0051539">
    <property type="term" value="F:4 iron, 4 sulfur cluster binding"/>
    <property type="evidence" value="ECO:0007669"/>
    <property type="project" value="UniProtKB-KW"/>
</dbReference>
<dbReference type="PANTHER" id="PTHR43726:SF1">
    <property type="entry name" value="BIOTIN SYNTHASE"/>
    <property type="match status" value="1"/>
</dbReference>
<evidence type="ECO:0000256" key="6">
    <source>
        <dbReference type="PIRSR" id="PIRSR004762-2"/>
    </source>
</evidence>
<keyword evidence="2" id="KW-0479">Metal-binding</keyword>
<evidence type="ECO:0000256" key="5">
    <source>
        <dbReference type="PIRSR" id="PIRSR004762-1"/>
    </source>
</evidence>
<feature type="binding site" evidence="6">
    <location>
        <position position="169"/>
    </location>
    <ligand>
        <name>(3R)-3-methyl-D-ornithine</name>
        <dbReference type="ChEBI" id="CHEBI:64642"/>
    </ligand>
</feature>